<dbReference type="EMBL" id="QJKK01000001">
    <property type="protein sequence ID" value="RAL27111.1"/>
    <property type="molecule type" value="Genomic_DNA"/>
</dbReference>
<dbReference type="InterPro" id="IPR051124">
    <property type="entry name" value="Phosphate_Transport_Permease"/>
</dbReference>
<dbReference type="CDD" id="cd06261">
    <property type="entry name" value="TM_PBP2"/>
    <property type="match status" value="1"/>
</dbReference>
<dbReference type="AlphaFoldDB" id="A0A364K9Z0"/>
<dbReference type="PANTHER" id="PTHR30425:SF2">
    <property type="entry name" value="ABC TRANSPORTER PERMEASE PROTEIN YQGH-RELATED"/>
    <property type="match status" value="1"/>
</dbReference>
<gene>
    <name evidence="11" type="primary">pstC</name>
    <name evidence="11" type="ORF">DL897_01920</name>
</gene>
<evidence type="ECO:0000256" key="3">
    <source>
        <dbReference type="ARBA" id="ARBA00022448"/>
    </source>
</evidence>
<evidence type="ECO:0000256" key="7">
    <source>
        <dbReference type="ARBA" id="ARBA00023136"/>
    </source>
</evidence>
<dbReference type="SUPFAM" id="SSF161098">
    <property type="entry name" value="MetI-like"/>
    <property type="match status" value="1"/>
</dbReference>
<accession>A0A364K9Z0</accession>
<reference evidence="11 12" key="1">
    <citation type="submission" date="2018-06" db="EMBL/GenBank/DDBJ databases">
        <title>Thermoflavimicrobium daqus sp. nov., a thermophilic microbe isolated from Moutai-flavour Daqu.</title>
        <authorList>
            <person name="Wang X."/>
            <person name="Zhou H."/>
        </authorList>
    </citation>
    <scope>NUCLEOTIDE SEQUENCE [LARGE SCALE GENOMIC DNA]</scope>
    <source>
        <strain evidence="11 12">FBKL4.011</strain>
    </source>
</reference>
<protein>
    <recommendedName>
        <fullName evidence="9">Phosphate transport system permease protein</fullName>
    </recommendedName>
</protein>
<keyword evidence="9" id="KW-0592">Phosphate transport</keyword>
<dbReference type="Gene3D" id="1.10.3720.10">
    <property type="entry name" value="MetI-like"/>
    <property type="match status" value="1"/>
</dbReference>
<comment type="function">
    <text evidence="9">Part of the binding-protein-dependent transport system for phosphate; probably responsible for the translocation of the substrate across the membrane.</text>
</comment>
<feature type="domain" description="ABC transmembrane type-1" evidence="10">
    <location>
        <begin position="84"/>
        <end position="294"/>
    </location>
</feature>
<evidence type="ECO:0000313" key="11">
    <source>
        <dbReference type="EMBL" id="RAL27111.1"/>
    </source>
</evidence>
<dbReference type="NCBIfam" id="TIGR02138">
    <property type="entry name" value="phosphate_pstC"/>
    <property type="match status" value="1"/>
</dbReference>
<feature type="transmembrane region" description="Helical" evidence="8">
    <location>
        <begin position="127"/>
        <end position="148"/>
    </location>
</feature>
<comment type="caution">
    <text evidence="11">The sequence shown here is derived from an EMBL/GenBank/DDBJ whole genome shotgun (WGS) entry which is preliminary data.</text>
</comment>
<evidence type="ECO:0000259" key="10">
    <source>
        <dbReference type="PROSITE" id="PS50928"/>
    </source>
</evidence>
<dbReference type="GO" id="GO:0005315">
    <property type="term" value="F:phosphate transmembrane transporter activity"/>
    <property type="evidence" value="ECO:0007669"/>
    <property type="project" value="InterPro"/>
</dbReference>
<feature type="transmembrane region" description="Helical" evidence="8">
    <location>
        <begin position="216"/>
        <end position="238"/>
    </location>
</feature>
<evidence type="ECO:0000313" key="12">
    <source>
        <dbReference type="Proteomes" id="UP000251213"/>
    </source>
</evidence>
<feature type="transmembrane region" description="Helical" evidence="8">
    <location>
        <begin position="80"/>
        <end position="107"/>
    </location>
</feature>
<dbReference type="OrthoDB" id="9785113at2"/>
<dbReference type="GO" id="GO:0005886">
    <property type="term" value="C:plasma membrane"/>
    <property type="evidence" value="ECO:0007669"/>
    <property type="project" value="UniProtKB-SubCell"/>
</dbReference>
<evidence type="ECO:0000256" key="9">
    <source>
        <dbReference type="RuleBase" id="RU363054"/>
    </source>
</evidence>
<name>A0A364K9Z0_9BACL</name>
<sequence>MAEQKRPLSEDLKKPLPKILQAERRGRVLTYVSSWVLLLILFSLLIFITSKGAAPFISGEVSFAEFFSTKWNPGENSYGALSFILGSLIVSVCAAIVSAPLGIGAAIFMTEIAPKWGRKILQPATEILVGIPSVVYGFVGLTVVVPFIREQFGGLGFGLLAGVIVLSIMILPTIVSISVDTLQSIPRHLREGSYALGATRWQTISRLLLRTSLPGLMTGVVLGMARAFGEALAVQMVIGNSPNLPFNLLTPISTLTSIITLNMGNTVQGSTYNSILWSMALILLLMTLLFVVLIRWITKRREQS</sequence>
<dbReference type="PANTHER" id="PTHR30425">
    <property type="entry name" value="PHOSPHATE TRANSPORT SYSTEM PERMEASE PROTEIN PST"/>
    <property type="match status" value="1"/>
</dbReference>
<dbReference type="GO" id="GO:0006817">
    <property type="term" value="P:phosphate ion transport"/>
    <property type="evidence" value="ECO:0007669"/>
    <property type="project" value="UniProtKB-KW"/>
</dbReference>
<feature type="transmembrane region" description="Helical" evidence="8">
    <location>
        <begin position="154"/>
        <end position="179"/>
    </location>
</feature>
<dbReference type="PROSITE" id="PS50928">
    <property type="entry name" value="ABC_TM1"/>
    <property type="match status" value="1"/>
</dbReference>
<evidence type="ECO:0000256" key="1">
    <source>
        <dbReference type="ARBA" id="ARBA00004651"/>
    </source>
</evidence>
<keyword evidence="12" id="KW-1185">Reference proteome</keyword>
<keyword evidence="4 9" id="KW-1003">Cell membrane</keyword>
<keyword evidence="3 8" id="KW-0813">Transport</keyword>
<evidence type="ECO:0000256" key="8">
    <source>
        <dbReference type="RuleBase" id="RU363032"/>
    </source>
</evidence>
<dbReference type="Proteomes" id="UP000251213">
    <property type="component" value="Unassembled WGS sequence"/>
</dbReference>
<dbReference type="InterPro" id="IPR000515">
    <property type="entry name" value="MetI-like"/>
</dbReference>
<proteinExistence type="inferred from homology"/>
<evidence type="ECO:0000256" key="6">
    <source>
        <dbReference type="ARBA" id="ARBA00022989"/>
    </source>
</evidence>
<evidence type="ECO:0000256" key="2">
    <source>
        <dbReference type="ARBA" id="ARBA00007069"/>
    </source>
</evidence>
<dbReference type="Pfam" id="PF00528">
    <property type="entry name" value="BPD_transp_1"/>
    <property type="match status" value="1"/>
</dbReference>
<comment type="similarity">
    <text evidence="2 9">Belongs to the binding-protein-dependent transport system permease family. CysTW subfamily.</text>
</comment>
<keyword evidence="5 8" id="KW-0812">Transmembrane</keyword>
<dbReference type="InterPro" id="IPR035906">
    <property type="entry name" value="MetI-like_sf"/>
</dbReference>
<reference evidence="11 12" key="2">
    <citation type="submission" date="2018-06" db="EMBL/GenBank/DDBJ databases">
        <authorList>
            <person name="Zhirakovskaya E."/>
        </authorList>
    </citation>
    <scope>NUCLEOTIDE SEQUENCE [LARGE SCALE GENOMIC DNA]</scope>
    <source>
        <strain evidence="11 12">FBKL4.011</strain>
    </source>
</reference>
<keyword evidence="6 8" id="KW-1133">Transmembrane helix</keyword>
<evidence type="ECO:0000256" key="5">
    <source>
        <dbReference type="ARBA" id="ARBA00022692"/>
    </source>
</evidence>
<dbReference type="InterPro" id="IPR011864">
    <property type="entry name" value="Phosphate_PstC"/>
</dbReference>
<keyword evidence="7 8" id="KW-0472">Membrane</keyword>
<feature type="transmembrane region" description="Helical" evidence="8">
    <location>
        <begin position="275"/>
        <end position="297"/>
    </location>
</feature>
<evidence type="ECO:0000256" key="4">
    <source>
        <dbReference type="ARBA" id="ARBA00022475"/>
    </source>
</evidence>
<feature type="transmembrane region" description="Helical" evidence="8">
    <location>
        <begin position="28"/>
        <end position="48"/>
    </location>
</feature>
<comment type="subcellular location">
    <subcellularLocation>
        <location evidence="1 8">Cell membrane</location>
        <topology evidence="1 8">Multi-pass membrane protein</topology>
    </subcellularLocation>
</comment>
<organism evidence="11 12">
    <name type="scientific">Thermoflavimicrobium daqui</name>
    <dbReference type="NCBI Taxonomy" id="2137476"/>
    <lineage>
        <taxon>Bacteria</taxon>
        <taxon>Bacillati</taxon>
        <taxon>Bacillota</taxon>
        <taxon>Bacilli</taxon>
        <taxon>Bacillales</taxon>
        <taxon>Thermoactinomycetaceae</taxon>
        <taxon>Thermoflavimicrobium</taxon>
    </lineage>
</organism>